<feature type="compositionally biased region" description="Low complexity" evidence="5">
    <location>
        <begin position="668"/>
        <end position="689"/>
    </location>
</feature>
<keyword evidence="4" id="KW-0418">Kinase</keyword>
<dbReference type="PANTHER" id="PTHR10048:SF22">
    <property type="entry name" value="PHOSPHATIDYLINOSITOL 4-KINASE BETA"/>
    <property type="match status" value="1"/>
</dbReference>
<dbReference type="EC" id="2.7.1.67" evidence="2"/>
<dbReference type="CDD" id="cd05168">
    <property type="entry name" value="PI4Kc_III_beta"/>
    <property type="match status" value="1"/>
</dbReference>
<evidence type="ECO:0000256" key="2">
    <source>
        <dbReference type="ARBA" id="ARBA00012169"/>
    </source>
</evidence>
<evidence type="ECO:0000313" key="7">
    <source>
        <dbReference type="EMBL" id="KAK4535902.1"/>
    </source>
</evidence>
<dbReference type="GO" id="GO:0048015">
    <property type="term" value="P:phosphatidylinositol-mediated signaling"/>
    <property type="evidence" value="ECO:0007669"/>
    <property type="project" value="TreeGrafter"/>
</dbReference>
<dbReference type="Pfam" id="PF00454">
    <property type="entry name" value="PI3_PI4_kinase"/>
    <property type="match status" value="1"/>
</dbReference>
<dbReference type="Gene3D" id="3.30.1010.10">
    <property type="entry name" value="Phosphatidylinositol 3-kinase Catalytic Subunit, Chain A, domain 4"/>
    <property type="match status" value="1"/>
</dbReference>
<dbReference type="PROSITE" id="PS50290">
    <property type="entry name" value="PI3_4_KINASE_3"/>
    <property type="match status" value="1"/>
</dbReference>
<dbReference type="InterPro" id="IPR018936">
    <property type="entry name" value="PI3/4_kinase_CS"/>
</dbReference>
<comment type="caution">
    <text evidence="7">The sequence shown here is derived from an EMBL/GenBank/DDBJ whole genome shotgun (WGS) entry which is preliminary data.</text>
</comment>
<feature type="compositionally biased region" description="Low complexity" evidence="5">
    <location>
        <begin position="67"/>
        <end position="102"/>
    </location>
</feature>
<dbReference type="AlphaFoldDB" id="A0AAV9IUA5"/>
<feature type="region of interest" description="Disordered" evidence="5">
    <location>
        <begin position="715"/>
        <end position="781"/>
    </location>
</feature>
<dbReference type="EMBL" id="JANCYW010000006">
    <property type="protein sequence ID" value="KAK4535902.1"/>
    <property type="molecule type" value="Genomic_DNA"/>
</dbReference>
<sequence length="1076" mass="119234">MGDAGSAAMNGGEGAAPPTAGAAAPLQIPVSDVAEDIAVAYGANDIDTVGGSRPSLASCFRARATARPEGSAAGEAPAADSGATTREPRAARSAATSATGSSARRTAAPLCDLLACFGAGRRRDGDAAVSPSSAPYFSNPSNSCEGHFYGDARYAYVGSPHDGADERAEASLDTPSSDEPASDEGEDLSRKSLRKRARLKWARRRLEKEMRKFIDFTSTQLSNLQHARSGQKLDREFWLLARLHQSKEVHEELQQFARTRGGLLVMHLPLYVNYLLHSRVQSPLEPDAPRTGAAATATRATTTTPKLDAIRRRQAAVAALERFLLSLCARSVRFALLLYWHVEGCLRIGPREDFKEGVRILLEIEELMTHPARAGAGLFGHTAVLQYEHDLPDDVRGMLARMPTVQINALREDSQGAEAATVSMSDSDAEHSEQYAAAEATAPADDSVSDDVADAMPAVRLEADPATPHDPNNIVLREMSASQRAHLREWLRVRKTRSNLFHAELDFTRSLVSISEQALGMGRDRRKRFVCHELRRLNALLESEQRSVFLPTELHHHRVLRILTDEAVVFSTKEHAPYLVVVEVQDLEPAEAAPADRRSKFTRTLEDWWHRHESGLRSELFGRGLHHRVSAPTSPEDRRTERRRDPTEQHDMATLASAGRRGTRLPKTSSGPSTAAAAPTSPVRASSRAGRTDFPWSMQEPNRQEAPFLFRAQSQVSYGSSGRTTPTQTTASLRVPDATDDIAETRSDEDPRASAEVNEHRASPHAAATASAQPPSHPTDREWVSALGESWCDKVARLQRQSPHGSLRGWRLTSVIVKGRDQLRQEMFAWILIAELARVFERARLPVWLSTYAIVATGPDCGFLEVVKDARSIDSIKRHTPHFTTLADFYQRRFGGAGSPEYRRAVQNFVMSMAGYSVVTYLLNIKDRHNGNLLLDGDGHIVHIDFGFYFTNSPGHNLEFEKAPFKLTRELVGVMGGVGSPMFRLYRRLCGQAYAAACKHRNKLMLMVEFMMMGNESLPCFRGGPDMVLEQLRERFMPRQSRAHRIAHMNALVDRSTYNWTTRMYDRYQRCCTGIL</sequence>
<feature type="region of interest" description="Disordered" evidence="5">
    <location>
        <begin position="1"/>
        <end position="22"/>
    </location>
</feature>
<dbReference type="GO" id="GO:0004430">
    <property type="term" value="F:1-phosphatidylinositol 4-kinase activity"/>
    <property type="evidence" value="ECO:0007669"/>
    <property type="project" value="UniProtKB-EC"/>
</dbReference>
<dbReference type="SMART" id="SM00146">
    <property type="entry name" value="PI3Kc"/>
    <property type="match status" value="1"/>
</dbReference>
<dbReference type="InterPro" id="IPR011009">
    <property type="entry name" value="Kinase-like_dom_sf"/>
</dbReference>
<dbReference type="InterPro" id="IPR057754">
    <property type="entry name" value="PI4-kinase_beta/PIK1_cat"/>
</dbReference>
<dbReference type="InterPro" id="IPR000403">
    <property type="entry name" value="PI3/4_kinase_cat_dom"/>
</dbReference>
<feature type="compositionally biased region" description="Low complexity" evidence="5">
    <location>
        <begin position="436"/>
        <end position="446"/>
    </location>
</feature>
<reference evidence="7 8" key="1">
    <citation type="submission" date="2022-07" db="EMBL/GenBank/DDBJ databases">
        <title>Genome-wide signatures of adaptation to extreme environments.</title>
        <authorList>
            <person name="Cho C.H."/>
            <person name="Yoon H.S."/>
        </authorList>
    </citation>
    <scope>NUCLEOTIDE SEQUENCE [LARGE SCALE GENOMIC DNA]</scope>
    <source>
        <strain evidence="7 8">DBV 063 E5</strain>
    </source>
</reference>
<dbReference type="FunFam" id="1.10.1070.11:FF:000016">
    <property type="entry name" value="PIK1p Phosphatidylinositol 4-kinase"/>
    <property type="match status" value="1"/>
</dbReference>
<dbReference type="SUPFAM" id="SSF56112">
    <property type="entry name" value="Protein kinase-like (PK-like)"/>
    <property type="match status" value="1"/>
</dbReference>
<feature type="domain" description="PI3K/PI4K catalytic" evidence="6">
    <location>
        <begin position="789"/>
        <end position="1061"/>
    </location>
</feature>
<evidence type="ECO:0000256" key="4">
    <source>
        <dbReference type="ARBA" id="ARBA00022777"/>
    </source>
</evidence>
<dbReference type="GO" id="GO:0005737">
    <property type="term" value="C:cytoplasm"/>
    <property type="evidence" value="ECO:0007669"/>
    <property type="project" value="TreeGrafter"/>
</dbReference>
<dbReference type="Proteomes" id="UP001301350">
    <property type="component" value="Unassembled WGS sequence"/>
</dbReference>
<evidence type="ECO:0000256" key="1">
    <source>
        <dbReference type="ARBA" id="ARBA00001686"/>
    </source>
</evidence>
<comment type="catalytic activity">
    <reaction evidence="1">
        <text>a 1,2-diacyl-sn-glycero-3-phospho-(1D-myo-inositol) + ATP = a 1,2-diacyl-sn-glycero-3-phospho-(1D-myo-inositol 4-phosphate) + ADP + H(+)</text>
        <dbReference type="Rhea" id="RHEA:19877"/>
        <dbReference type="ChEBI" id="CHEBI:15378"/>
        <dbReference type="ChEBI" id="CHEBI:30616"/>
        <dbReference type="ChEBI" id="CHEBI:57880"/>
        <dbReference type="ChEBI" id="CHEBI:58178"/>
        <dbReference type="ChEBI" id="CHEBI:456216"/>
        <dbReference type="EC" id="2.7.1.67"/>
    </reaction>
</comment>
<dbReference type="PROSITE" id="PS00916">
    <property type="entry name" value="PI3_4_KINASE_2"/>
    <property type="match status" value="1"/>
</dbReference>
<evidence type="ECO:0000313" key="8">
    <source>
        <dbReference type="Proteomes" id="UP001301350"/>
    </source>
</evidence>
<dbReference type="Gene3D" id="1.10.1070.11">
    <property type="entry name" value="Phosphatidylinositol 3-/4-kinase, catalytic domain"/>
    <property type="match status" value="1"/>
</dbReference>
<feature type="region of interest" description="Disordered" evidence="5">
    <location>
        <begin position="66"/>
        <end position="102"/>
    </location>
</feature>
<organism evidence="7 8">
    <name type="scientific">Cyanidium caldarium</name>
    <name type="common">Red alga</name>
    <dbReference type="NCBI Taxonomy" id="2771"/>
    <lineage>
        <taxon>Eukaryota</taxon>
        <taxon>Rhodophyta</taxon>
        <taxon>Bangiophyceae</taxon>
        <taxon>Cyanidiales</taxon>
        <taxon>Cyanidiaceae</taxon>
        <taxon>Cyanidium</taxon>
    </lineage>
</organism>
<accession>A0AAV9IUA5</accession>
<gene>
    <name evidence="7" type="ORF">CDCA_CDCA06G1927</name>
</gene>
<dbReference type="InterPro" id="IPR015433">
    <property type="entry name" value="PI3/4_kinase"/>
</dbReference>
<keyword evidence="8" id="KW-1185">Reference proteome</keyword>
<evidence type="ECO:0000256" key="3">
    <source>
        <dbReference type="ARBA" id="ARBA00022679"/>
    </source>
</evidence>
<name>A0AAV9IUA5_CYACA</name>
<protein>
    <recommendedName>
        <fullName evidence="2">1-phosphatidylinositol 4-kinase</fullName>
        <ecNumber evidence="2">2.7.1.67</ecNumber>
    </recommendedName>
</protein>
<dbReference type="GO" id="GO:0016020">
    <property type="term" value="C:membrane"/>
    <property type="evidence" value="ECO:0007669"/>
    <property type="project" value="TreeGrafter"/>
</dbReference>
<feature type="compositionally biased region" description="Low complexity" evidence="5">
    <location>
        <begin position="764"/>
        <end position="774"/>
    </location>
</feature>
<feature type="region of interest" description="Disordered" evidence="5">
    <location>
        <begin position="159"/>
        <end position="190"/>
    </location>
</feature>
<evidence type="ECO:0000256" key="5">
    <source>
        <dbReference type="SAM" id="MobiDB-lite"/>
    </source>
</evidence>
<proteinExistence type="predicted"/>
<feature type="compositionally biased region" description="Basic and acidic residues" evidence="5">
    <location>
        <begin position="743"/>
        <end position="762"/>
    </location>
</feature>
<feature type="compositionally biased region" description="Polar residues" evidence="5">
    <location>
        <begin position="715"/>
        <end position="732"/>
    </location>
</feature>
<evidence type="ECO:0000259" key="6">
    <source>
        <dbReference type="PROSITE" id="PS50290"/>
    </source>
</evidence>
<dbReference type="GO" id="GO:0046854">
    <property type="term" value="P:phosphatidylinositol phosphate biosynthetic process"/>
    <property type="evidence" value="ECO:0007669"/>
    <property type="project" value="InterPro"/>
</dbReference>
<keyword evidence="3" id="KW-0808">Transferase</keyword>
<dbReference type="InterPro" id="IPR036940">
    <property type="entry name" value="PI3/4_kinase_cat_sf"/>
</dbReference>
<feature type="region of interest" description="Disordered" evidence="5">
    <location>
        <begin position="623"/>
        <end position="701"/>
    </location>
</feature>
<feature type="compositionally biased region" description="Basic and acidic residues" evidence="5">
    <location>
        <begin position="635"/>
        <end position="651"/>
    </location>
</feature>
<dbReference type="PANTHER" id="PTHR10048">
    <property type="entry name" value="PHOSPHATIDYLINOSITOL KINASE"/>
    <property type="match status" value="1"/>
</dbReference>
<feature type="region of interest" description="Disordered" evidence="5">
    <location>
        <begin position="412"/>
        <end position="449"/>
    </location>
</feature>